<protein>
    <recommendedName>
        <fullName evidence="5">Mut7-C ubiquitin/RNAse domain-containing protein</fullName>
    </recommendedName>
</protein>
<dbReference type="Pfam" id="PF14451">
    <property type="entry name" value="Ub-Mut7C"/>
    <property type="match status" value="1"/>
</dbReference>
<keyword evidence="4" id="KW-1185">Reference proteome</keyword>
<name>A0ABP6C9T3_9ACTN</name>
<feature type="domain" description="Ubiquitin Mut7-C" evidence="2">
    <location>
        <begin position="15"/>
        <end position="96"/>
    </location>
</feature>
<dbReference type="EMBL" id="BAAARJ010000005">
    <property type="protein sequence ID" value="GAA2606313.1"/>
    <property type="molecule type" value="Genomic_DNA"/>
</dbReference>
<proteinExistence type="predicted"/>
<accession>A0ABP6C9T3</accession>
<dbReference type="Pfam" id="PF01927">
    <property type="entry name" value="Mut7-C"/>
    <property type="match status" value="1"/>
</dbReference>
<evidence type="ECO:0000313" key="3">
    <source>
        <dbReference type="EMBL" id="GAA2606313.1"/>
    </source>
</evidence>
<reference evidence="4" key="1">
    <citation type="journal article" date="2019" name="Int. J. Syst. Evol. Microbiol.">
        <title>The Global Catalogue of Microorganisms (GCM) 10K type strain sequencing project: providing services to taxonomists for standard genome sequencing and annotation.</title>
        <authorList>
            <consortium name="The Broad Institute Genomics Platform"/>
            <consortium name="The Broad Institute Genome Sequencing Center for Infectious Disease"/>
            <person name="Wu L."/>
            <person name="Ma J."/>
        </authorList>
    </citation>
    <scope>NUCLEOTIDE SEQUENCE [LARGE SCALE GENOMIC DNA]</scope>
    <source>
        <strain evidence="4">JCM 16373</strain>
    </source>
</reference>
<gene>
    <name evidence="3" type="ORF">GCM10009863_19760</name>
</gene>
<organism evidence="3 4">
    <name type="scientific">Streptomyces axinellae</name>
    <dbReference type="NCBI Taxonomy" id="552788"/>
    <lineage>
        <taxon>Bacteria</taxon>
        <taxon>Bacillati</taxon>
        <taxon>Actinomycetota</taxon>
        <taxon>Actinomycetes</taxon>
        <taxon>Kitasatosporales</taxon>
        <taxon>Streptomycetaceae</taxon>
        <taxon>Streptomyces</taxon>
    </lineage>
</organism>
<feature type="domain" description="Mut7-C RNAse" evidence="1">
    <location>
        <begin position="108"/>
        <end position="246"/>
    </location>
</feature>
<comment type="caution">
    <text evidence="3">The sequence shown here is derived from an EMBL/GenBank/DDBJ whole genome shotgun (WGS) entry which is preliminary data.</text>
</comment>
<dbReference type="PANTHER" id="PTHR39081:SF1">
    <property type="entry name" value="MUT7-C RNASE DOMAIN-CONTAINING PROTEIN"/>
    <property type="match status" value="1"/>
</dbReference>
<evidence type="ECO:0000259" key="1">
    <source>
        <dbReference type="Pfam" id="PF01927"/>
    </source>
</evidence>
<dbReference type="InterPro" id="IPR027798">
    <property type="entry name" value="Ub_Mut7C"/>
</dbReference>
<dbReference type="InterPro" id="IPR002782">
    <property type="entry name" value="Mut7-C_RNAse_dom"/>
</dbReference>
<dbReference type="PANTHER" id="PTHR39081">
    <property type="entry name" value="MUT7-C DOMAIN-CONTAINING PROTEIN"/>
    <property type="match status" value="1"/>
</dbReference>
<evidence type="ECO:0000259" key="2">
    <source>
        <dbReference type="Pfam" id="PF14451"/>
    </source>
</evidence>
<evidence type="ECO:0000313" key="4">
    <source>
        <dbReference type="Proteomes" id="UP001501447"/>
    </source>
</evidence>
<dbReference type="Proteomes" id="UP001501447">
    <property type="component" value="Unassembled WGS sequence"/>
</dbReference>
<evidence type="ECO:0008006" key="5">
    <source>
        <dbReference type="Google" id="ProtNLM"/>
    </source>
</evidence>
<sequence length="276" mass="29886">MTASRGPGAAAGPELRVHVPEELRLFLPARLRRRAADAAEGVSWPYDGTSSLGHVVQSLGVPLTEVAGLWADGVAVPDSYRPPDGSHIVPVPVARPQPMPPGAPSPARFVLDVHLGALARRMRLLGVDTAYRNDATDPELVRQADEERRILLTQDRGLLRRRALWLGAYVRGSRPEDQIGDVLGRFEVPLAPWTRCPACNGILASVAKEEIAGQLPPGTRRMYDTFSRCTACGRLYWAGAHHPTLAARVDAARADTVRAGTARVDDASLAREPRRA</sequence>